<dbReference type="OrthoDB" id="6250964at2759"/>
<dbReference type="AlphaFoldDB" id="A0A7K5Z8K1"/>
<evidence type="ECO:0000313" key="3">
    <source>
        <dbReference type="EMBL" id="NWU73867.1"/>
    </source>
</evidence>
<feature type="non-terminal residue" evidence="3">
    <location>
        <position position="1"/>
    </location>
</feature>
<dbReference type="InterPro" id="IPR036179">
    <property type="entry name" value="Ig-like_dom_sf"/>
</dbReference>
<keyword evidence="4" id="KW-1185">Reference proteome</keyword>
<reference evidence="3 4" key="1">
    <citation type="submission" date="2019-09" db="EMBL/GenBank/DDBJ databases">
        <title>Bird 10,000 Genomes (B10K) Project - Family phase.</title>
        <authorList>
            <person name="Zhang G."/>
        </authorList>
    </citation>
    <scope>NUCLEOTIDE SEQUENCE [LARGE SCALE GENOMIC DNA]</scope>
    <source>
        <strain evidence="3">B10K-DU-027-49</strain>
        <tissue evidence="3">Muscle</tissue>
    </source>
</reference>
<dbReference type="PROSITE" id="PS50835">
    <property type="entry name" value="IG_LIKE"/>
    <property type="match status" value="1"/>
</dbReference>
<dbReference type="PANTHER" id="PTHR13771">
    <property type="entry name" value="INTERCELLULAR ADHESION MOLECULE"/>
    <property type="match status" value="1"/>
</dbReference>
<comment type="caution">
    <text evidence="3">The sequence shown here is derived from an EMBL/GenBank/DDBJ whole genome shotgun (WGS) entry which is preliminary data.</text>
</comment>
<feature type="region of interest" description="Disordered" evidence="1">
    <location>
        <begin position="1"/>
        <end position="47"/>
    </location>
</feature>
<evidence type="ECO:0000256" key="1">
    <source>
        <dbReference type="SAM" id="MobiDB-lite"/>
    </source>
</evidence>
<protein>
    <submittedName>
        <fullName evidence="3">ICAM5 protein</fullName>
    </submittedName>
</protein>
<dbReference type="Gene3D" id="2.60.40.10">
    <property type="entry name" value="Immunoglobulins"/>
    <property type="match status" value="1"/>
</dbReference>
<dbReference type="SUPFAM" id="SSF48726">
    <property type="entry name" value="Immunoglobulin"/>
    <property type="match status" value="1"/>
</dbReference>
<accession>A0A7K5Z8K1</accession>
<dbReference type="InterPro" id="IPR013098">
    <property type="entry name" value="Ig_I-set"/>
</dbReference>
<dbReference type="Proteomes" id="UP000522270">
    <property type="component" value="Unassembled WGS sequence"/>
</dbReference>
<dbReference type="PANTHER" id="PTHR13771:SF9">
    <property type="entry name" value="INTERCELLULAR ADHESION MOLECULE 5"/>
    <property type="match status" value="1"/>
</dbReference>
<feature type="non-terminal residue" evidence="3">
    <location>
        <position position="83"/>
    </location>
</feature>
<feature type="domain" description="Ig-like" evidence="2">
    <location>
        <begin position="1"/>
        <end position="71"/>
    </location>
</feature>
<name>A0A7K5Z8K1_9AVES</name>
<gene>
    <name evidence="3" type="primary">Icam5</name>
    <name evidence="3" type="ORF">PTEBUR_R15068</name>
</gene>
<dbReference type="GO" id="GO:0005178">
    <property type="term" value="F:integrin binding"/>
    <property type="evidence" value="ECO:0007669"/>
    <property type="project" value="InterPro"/>
</dbReference>
<sequence>LACAANGNPPPRVTCAKVGDTGQRPPKGPHSTRPGDSPHPNPTNVTRAHAGTYLCRATNAHGSALRNVTVAVECECWGRYRGF</sequence>
<organism evidence="3 4">
    <name type="scientific">Pterocles burchelli</name>
    <dbReference type="NCBI Taxonomy" id="2585816"/>
    <lineage>
        <taxon>Eukaryota</taxon>
        <taxon>Metazoa</taxon>
        <taxon>Chordata</taxon>
        <taxon>Craniata</taxon>
        <taxon>Vertebrata</taxon>
        <taxon>Euteleostomi</taxon>
        <taxon>Archelosauria</taxon>
        <taxon>Archosauria</taxon>
        <taxon>Dinosauria</taxon>
        <taxon>Saurischia</taxon>
        <taxon>Theropoda</taxon>
        <taxon>Coelurosauria</taxon>
        <taxon>Aves</taxon>
        <taxon>Neognathae</taxon>
        <taxon>Neoaves</taxon>
        <taxon>Columbimorphae</taxon>
        <taxon>Pterocliformes</taxon>
        <taxon>Pteroclidae</taxon>
        <taxon>Pterocles</taxon>
    </lineage>
</organism>
<dbReference type="CDD" id="cd00096">
    <property type="entry name" value="Ig"/>
    <property type="match status" value="1"/>
</dbReference>
<dbReference type="InterPro" id="IPR047012">
    <property type="entry name" value="ICAM_VCAM"/>
</dbReference>
<dbReference type="GO" id="GO:0005886">
    <property type="term" value="C:plasma membrane"/>
    <property type="evidence" value="ECO:0007669"/>
    <property type="project" value="TreeGrafter"/>
</dbReference>
<dbReference type="Pfam" id="PF07679">
    <property type="entry name" value="I-set"/>
    <property type="match status" value="1"/>
</dbReference>
<evidence type="ECO:0000259" key="2">
    <source>
        <dbReference type="PROSITE" id="PS50835"/>
    </source>
</evidence>
<dbReference type="GO" id="GO:0007155">
    <property type="term" value="P:cell adhesion"/>
    <property type="evidence" value="ECO:0007669"/>
    <property type="project" value="InterPro"/>
</dbReference>
<dbReference type="InterPro" id="IPR013783">
    <property type="entry name" value="Ig-like_fold"/>
</dbReference>
<evidence type="ECO:0000313" key="4">
    <source>
        <dbReference type="Proteomes" id="UP000522270"/>
    </source>
</evidence>
<dbReference type="EMBL" id="VYZE01004641">
    <property type="protein sequence ID" value="NWU73867.1"/>
    <property type="molecule type" value="Genomic_DNA"/>
</dbReference>
<proteinExistence type="predicted"/>
<dbReference type="InterPro" id="IPR007110">
    <property type="entry name" value="Ig-like_dom"/>
</dbReference>